<dbReference type="Pfam" id="PF16702">
    <property type="entry name" value="DUF5063"/>
    <property type="match status" value="1"/>
</dbReference>
<dbReference type="InterPro" id="IPR032025">
    <property type="entry name" value="DUF5063"/>
</dbReference>
<protein>
    <recommendedName>
        <fullName evidence="3">DUF5063 domain-containing protein</fullName>
    </recommendedName>
</protein>
<dbReference type="Gene3D" id="1.20.120.1550">
    <property type="entry name" value="Protein of unknown function DUF5063"/>
    <property type="match status" value="1"/>
</dbReference>
<proteinExistence type="predicted"/>
<dbReference type="InterPro" id="IPR038312">
    <property type="entry name" value="DUF5063_sf"/>
</dbReference>
<organism evidence="1 2">
    <name type="scientific">Blastopirellula marina</name>
    <dbReference type="NCBI Taxonomy" id="124"/>
    <lineage>
        <taxon>Bacteria</taxon>
        <taxon>Pseudomonadati</taxon>
        <taxon>Planctomycetota</taxon>
        <taxon>Planctomycetia</taxon>
        <taxon>Pirellulales</taxon>
        <taxon>Pirellulaceae</taxon>
        <taxon>Blastopirellula</taxon>
    </lineage>
</organism>
<dbReference type="AlphaFoldDB" id="A0A2S8FV16"/>
<reference evidence="1 2" key="1">
    <citation type="submission" date="2018-02" db="EMBL/GenBank/DDBJ databases">
        <title>Comparative genomes isolates from brazilian mangrove.</title>
        <authorList>
            <person name="Araujo J.E."/>
            <person name="Taketani R.G."/>
            <person name="Silva M.C.P."/>
            <person name="Loureco M.V."/>
            <person name="Andreote F.D."/>
        </authorList>
    </citation>
    <scope>NUCLEOTIDE SEQUENCE [LARGE SCALE GENOMIC DNA]</scope>
    <source>
        <strain evidence="1 2">HEX-2 MGV</strain>
    </source>
</reference>
<dbReference type="Proteomes" id="UP000240009">
    <property type="component" value="Unassembled WGS sequence"/>
</dbReference>
<accession>A0A2S8FV16</accession>
<dbReference type="OrthoDB" id="5187175at2"/>
<evidence type="ECO:0008006" key="3">
    <source>
        <dbReference type="Google" id="ProtNLM"/>
    </source>
</evidence>
<evidence type="ECO:0000313" key="1">
    <source>
        <dbReference type="EMBL" id="PQO35684.1"/>
    </source>
</evidence>
<evidence type="ECO:0000313" key="2">
    <source>
        <dbReference type="Proteomes" id="UP000240009"/>
    </source>
</evidence>
<dbReference type="EMBL" id="PUIA01000026">
    <property type="protein sequence ID" value="PQO35684.1"/>
    <property type="molecule type" value="Genomic_DNA"/>
</dbReference>
<comment type="caution">
    <text evidence="1">The sequence shown here is derived from an EMBL/GenBank/DDBJ whole genome shotgun (WGS) entry which is preliminary data.</text>
</comment>
<dbReference type="RefSeq" id="WP_105352002.1">
    <property type="nucleotide sequence ID" value="NZ_PUIA01000026.1"/>
</dbReference>
<sequence>MSASIDEFVETVSQYCHLVESHENEPLGRFTRKLQQLLPLLYYQAVKLPDAESRIDYSYEREITHDQWQSLFGRLVQYLGKHDPYWFVHDIDLIADEVPEAVLSSLSDDLADIWRDLKNSLLHWEVADEPLRRELIWQWRFHFDSHWSDHVIDAMRAINRMCQDIENNED</sequence>
<name>A0A2S8FV16_9BACT</name>
<gene>
    <name evidence="1" type="ORF">C5Y96_08485</name>
</gene>